<proteinExistence type="predicted"/>
<dbReference type="Pfam" id="PF21993">
    <property type="entry name" value="TetR_C_13_2"/>
    <property type="match status" value="1"/>
</dbReference>
<keyword evidence="7" id="KW-1185">Reference proteome</keyword>
<dbReference type="PANTHER" id="PTHR47506">
    <property type="entry name" value="TRANSCRIPTIONAL REGULATORY PROTEIN"/>
    <property type="match status" value="1"/>
</dbReference>
<dbReference type="RefSeq" id="WP_220563854.1">
    <property type="nucleotide sequence ID" value="NZ_CP074133.1"/>
</dbReference>
<dbReference type="InterPro" id="IPR001647">
    <property type="entry name" value="HTH_TetR"/>
</dbReference>
<dbReference type="SUPFAM" id="SSF46689">
    <property type="entry name" value="Homeodomain-like"/>
    <property type="match status" value="1"/>
</dbReference>
<organism evidence="6 7">
    <name type="scientific">Nocardiopsis changdeensis</name>
    <dbReference type="NCBI Taxonomy" id="2831969"/>
    <lineage>
        <taxon>Bacteria</taxon>
        <taxon>Bacillati</taxon>
        <taxon>Actinomycetota</taxon>
        <taxon>Actinomycetes</taxon>
        <taxon>Streptosporangiales</taxon>
        <taxon>Nocardiopsidaceae</taxon>
        <taxon>Nocardiopsis</taxon>
    </lineage>
</organism>
<name>A0ABX8BK72_9ACTN</name>
<reference evidence="6 7" key="1">
    <citation type="submission" date="2021-05" db="EMBL/GenBank/DDBJ databases">
        <title>Direct Submission.</title>
        <authorList>
            <person name="Li K."/>
            <person name="Gao J."/>
        </authorList>
    </citation>
    <scope>NUCLEOTIDE SEQUENCE [LARGE SCALE GENOMIC DNA]</scope>
    <source>
        <strain evidence="6 7">Mg02</strain>
    </source>
</reference>
<dbReference type="SUPFAM" id="SSF48498">
    <property type="entry name" value="Tetracyclin repressor-like, C-terminal domain"/>
    <property type="match status" value="1"/>
</dbReference>
<dbReference type="Proteomes" id="UP000676079">
    <property type="component" value="Chromosome"/>
</dbReference>
<accession>A0ABX8BK72</accession>
<keyword evidence="2" id="KW-0238">DNA-binding</keyword>
<dbReference type="Pfam" id="PF00440">
    <property type="entry name" value="TetR_N"/>
    <property type="match status" value="1"/>
</dbReference>
<evidence type="ECO:0000313" key="7">
    <source>
        <dbReference type="Proteomes" id="UP000676079"/>
    </source>
</evidence>
<dbReference type="InterPro" id="IPR009057">
    <property type="entry name" value="Homeodomain-like_sf"/>
</dbReference>
<dbReference type="PANTHER" id="PTHR47506:SF3">
    <property type="entry name" value="HTH-TYPE TRANSCRIPTIONAL REGULATOR LMRA"/>
    <property type="match status" value="1"/>
</dbReference>
<feature type="domain" description="HTH tetR-type" evidence="4">
    <location>
        <begin position="17"/>
        <end position="63"/>
    </location>
</feature>
<sequence>MTKAAAPDGAPGTRERIVAAASHLMQRRGYDGTGVKQISVEAGATLGSVYHFFPGGKKELAIAAIERGDREFAEELERILAAEEDPAAAVEECARVIADGLRDSDWADGCPVTSTALGVAVGVPEIGRAADAALARWRALVAERLIAVGVAEDDAHDLGYTVISTLEGAETAAQLARDSTPLRIAGRHLARLIRLHLP</sequence>
<evidence type="ECO:0000259" key="4">
    <source>
        <dbReference type="Pfam" id="PF00440"/>
    </source>
</evidence>
<evidence type="ECO:0000256" key="1">
    <source>
        <dbReference type="ARBA" id="ARBA00023015"/>
    </source>
</evidence>
<dbReference type="InterPro" id="IPR054156">
    <property type="entry name" value="YxaF_TetR_C"/>
</dbReference>
<feature type="domain" description="Transcriptional regulator LmrA/YxaF-like C-terminal" evidence="5">
    <location>
        <begin position="86"/>
        <end position="188"/>
    </location>
</feature>
<protein>
    <submittedName>
        <fullName evidence="6">TetR/AcrR family transcriptional regulator</fullName>
    </submittedName>
</protein>
<dbReference type="InterPro" id="IPR036271">
    <property type="entry name" value="Tet_transcr_reg_TetR-rel_C_sf"/>
</dbReference>
<keyword evidence="3" id="KW-0804">Transcription</keyword>
<evidence type="ECO:0000256" key="3">
    <source>
        <dbReference type="ARBA" id="ARBA00023163"/>
    </source>
</evidence>
<dbReference type="EMBL" id="CP074133">
    <property type="protein sequence ID" value="QUX22637.1"/>
    <property type="molecule type" value="Genomic_DNA"/>
</dbReference>
<evidence type="ECO:0000256" key="2">
    <source>
        <dbReference type="ARBA" id="ARBA00023125"/>
    </source>
</evidence>
<evidence type="ECO:0000259" key="5">
    <source>
        <dbReference type="Pfam" id="PF21993"/>
    </source>
</evidence>
<dbReference type="Gene3D" id="1.10.357.10">
    <property type="entry name" value="Tetracycline Repressor, domain 2"/>
    <property type="match status" value="1"/>
</dbReference>
<evidence type="ECO:0000313" key="6">
    <source>
        <dbReference type="EMBL" id="QUX22637.1"/>
    </source>
</evidence>
<gene>
    <name evidence="6" type="ORF">KGD84_30825</name>
</gene>
<keyword evidence="1" id="KW-0805">Transcription regulation</keyword>